<dbReference type="Gene3D" id="1.10.287.1080">
    <property type="entry name" value="MazG-like"/>
    <property type="match status" value="1"/>
</dbReference>
<protein>
    <submittedName>
        <fullName evidence="1">Nucleotide pyrophosphohydrolase</fullName>
    </submittedName>
</protein>
<dbReference type="InterPro" id="IPR025984">
    <property type="entry name" value="DCTPP"/>
</dbReference>
<comment type="caution">
    <text evidence="1">The sequence shown here is derived from an EMBL/GenBank/DDBJ whole genome shotgun (WGS) entry which is preliminary data.</text>
</comment>
<dbReference type="RefSeq" id="WP_104144500.1">
    <property type="nucleotide sequence ID" value="NZ_PREU01000008.1"/>
</dbReference>
<evidence type="ECO:0000313" key="1">
    <source>
        <dbReference type="EMBL" id="PPA74622.1"/>
    </source>
</evidence>
<proteinExistence type="predicted"/>
<organism evidence="1 2">
    <name type="scientific">Achromobacter spanius</name>
    <dbReference type="NCBI Taxonomy" id="217203"/>
    <lineage>
        <taxon>Bacteria</taxon>
        <taxon>Pseudomonadati</taxon>
        <taxon>Pseudomonadota</taxon>
        <taxon>Betaproteobacteria</taxon>
        <taxon>Burkholderiales</taxon>
        <taxon>Alcaligenaceae</taxon>
        <taxon>Achromobacter</taxon>
    </lineage>
</organism>
<keyword evidence="1" id="KW-0378">Hydrolase</keyword>
<evidence type="ECO:0000313" key="2">
    <source>
        <dbReference type="Proteomes" id="UP000239990"/>
    </source>
</evidence>
<dbReference type="InterPro" id="IPR052555">
    <property type="entry name" value="dCTP_Pyrophosphatase"/>
</dbReference>
<dbReference type="PANTHER" id="PTHR46523">
    <property type="entry name" value="DCTP PYROPHOSPHATASE 1"/>
    <property type="match status" value="1"/>
</dbReference>
<dbReference type="EMBL" id="PREU01000008">
    <property type="protein sequence ID" value="PPA74622.1"/>
    <property type="molecule type" value="Genomic_DNA"/>
</dbReference>
<dbReference type="CDD" id="cd11537">
    <property type="entry name" value="NTP-PPase_RS21-C6_like"/>
    <property type="match status" value="1"/>
</dbReference>
<dbReference type="GO" id="GO:0009143">
    <property type="term" value="P:nucleoside triphosphate catabolic process"/>
    <property type="evidence" value="ECO:0007669"/>
    <property type="project" value="InterPro"/>
</dbReference>
<dbReference type="AlphaFoldDB" id="A0A2S5GNF1"/>
<name>A0A2S5GNF1_9BURK</name>
<dbReference type="Pfam" id="PF12643">
    <property type="entry name" value="MazG-like"/>
    <property type="match status" value="1"/>
</dbReference>
<accession>A0A2S5GNF1</accession>
<dbReference type="GO" id="GO:0047429">
    <property type="term" value="F:nucleoside triphosphate diphosphatase activity"/>
    <property type="evidence" value="ECO:0007669"/>
    <property type="project" value="InterPro"/>
</dbReference>
<dbReference type="Proteomes" id="UP000239990">
    <property type="component" value="Unassembled WGS sequence"/>
</dbReference>
<dbReference type="SUPFAM" id="SSF101386">
    <property type="entry name" value="all-alpha NTP pyrophosphatases"/>
    <property type="match status" value="1"/>
</dbReference>
<sequence length="119" mass="13049">MSDLQDIKLALRAFTAERAWQPFHSPKNLAMALSGEAGELVSLFQWLTEAQSREMTPAQLAHAADEIADVQMYLVALADQLGIDIADAVARKMVKNAEKYPADRFAGSARKYDDPPGEA</sequence>
<gene>
    <name evidence="1" type="ORF">C4E15_18140</name>
</gene>
<dbReference type="PIRSF" id="PIRSF029826">
    <property type="entry name" value="UCP029826_pph"/>
    <property type="match status" value="1"/>
</dbReference>
<dbReference type="PANTHER" id="PTHR46523:SF1">
    <property type="entry name" value="DCTP PYROPHOSPHATASE 1"/>
    <property type="match status" value="1"/>
</dbReference>
<reference evidence="1 2" key="1">
    <citation type="submission" date="2018-02" db="EMBL/GenBank/DDBJ databases">
        <title>Draft Genome of Achromobacter spanius stain 6.</title>
        <authorList>
            <person name="Gunasekera T.S."/>
            <person name="Radwan O."/>
            <person name="Ruiz O.N."/>
        </authorList>
    </citation>
    <scope>NUCLEOTIDE SEQUENCE [LARGE SCALE GENOMIC DNA]</scope>
    <source>
        <strain evidence="1 2">6</strain>
    </source>
</reference>
<dbReference type="OrthoDB" id="9791898at2"/>